<sequence length="282" mass="32286">MLRLLDIEFHKIKHNRASRILSLVYFGLLASIALIAAIKFDIGPVKFHLAEQGIFNFPYVWHFNSYMAAIFKFFLLLVIVSMMANEYSYKTLKQNLIDGLSKKEFILSKFYTVILFAAISTVFVFGVSLILGLIYSDFNEIGIIFSELEYLLAFFVKLVGFFSFGLFLGILIKRSAFAVAGMVVWLIIESIFKGFLYWNYRHLKFDASEKVDAIMQFLPLEAMANLIKEPFSRLGAVRSVAKQIGETVVKDYSVSILNIAIVLFWIAVFIYASYALLKKRDL</sequence>
<keyword evidence="1" id="KW-0472">Membrane</keyword>
<protein>
    <submittedName>
        <fullName evidence="2">ABC transporter permease</fullName>
    </submittedName>
</protein>
<accession>A0ABW3JUA5</accession>
<dbReference type="Proteomes" id="UP001597062">
    <property type="component" value="Unassembled WGS sequence"/>
</dbReference>
<keyword evidence="3" id="KW-1185">Reference proteome</keyword>
<feature type="transmembrane region" description="Helical" evidence="1">
    <location>
        <begin position="20"/>
        <end position="40"/>
    </location>
</feature>
<feature type="transmembrane region" description="Helical" evidence="1">
    <location>
        <begin position="150"/>
        <end position="170"/>
    </location>
</feature>
<gene>
    <name evidence="2" type="ORF">ACFQ1U_06900</name>
</gene>
<keyword evidence="1" id="KW-1133">Transmembrane helix</keyword>
<evidence type="ECO:0000313" key="3">
    <source>
        <dbReference type="Proteomes" id="UP001597062"/>
    </source>
</evidence>
<feature type="transmembrane region" description="Helical" evidence="1">
    <location>
        <begin position="60"/>
        <end position="84"/>
    </location>
</feature>
<keyword evidence="1" id="KW-0812">Transmembrane</keyword>
<proteinExistence type="predicted"/>
<evidence type="ECO:0000256" key="1">
    <source>
        <dbReference type="SAM" id="Phobius"/>
    </source>
</evidence>
<organism evidence="2 3">
    <name type="scientific">Tenacibaculum geojense</name>
    <dbReference type="NCBI Taxonomy" id="915352"/>
    <lineage>
        <taxon>Bacteria</taxon>
        <taxon>Pseudomonadati</taxon>
        <taxon>Bacteroidota</taxon>
        <taxon>Flavobacteriia</taxon>
        <taxon>Flavobacteriales</taxon>
        <taxon>Flavobacteriaceae</taxon>
        <taxon>Tenacibaculum</taxon>
    </lineage>
</organism>
<feature type="transmembrane region" description="Helical" evidence="1">
    <location>
        <begin position="256"/>
        <end position="277"/>
    </location>
</feature>
<name>A0ABW3JUA5_9FLAO</name>
<feature type="transmembrane region" description="Helical" evidence="1">
    <location>
        <begin position="110"/>
        <end position="135"/>
    </location>
</feature>
<dbReference type="RefSeq" id="WP_386106691.1">
    <property type="nucleotide sequence ID" value="NZ_JBHTJR010000042.1"/>
</dbReference>
<feature type="transmembrane region" description="Helical" evidence="1">
    <location>
        <begin position="177"/>
        <end position="198"/>
    </location>
</feature>
<comment type="caution">
    <text evidence="2">The sequence shown here is derived from an EMBL/GenBank/DDBJ whole genome shotgun (WGS) entry which is preliminary data.</text>
</comment>
<reference evidence="3" key="1">
    <citation type="journal article" date="2019" name="Int. J. Syst. Evol. Microbiol.">
        <title>The Global Catalogue of Microorganisms (GCM) 10K type strain sequencing project: providing services to taxonomists for standard genome sequencing and annotation.</title>
        <authorList>
            <consortium name="The Broad Institute Genomics Platform"/>
            <consortium name="The Broad Institute Genome Sequencing Center for Infectious Disease"/>
            <person name="Wu L."/>
            <person name="Ma J."/>
        </authorList>
    </citation>
    <scope>NUCLEOTIDE SEQUENCE [LARGE SCALE GENOMIC DNA]</scope>
    <source>
        <strain evidence="3">CCUG 60527</strain>
    </source>
</reference>
<evidence type="ECO:0000313" key="2">
    <source>
        <dbReference type="EMBL" id="MFD0992927.1"/>
    </source>
</evidence>
<dbReference type="PANTHER" id="PTHR37305">
    <property type="entry name" value="INTEGRAL MEMBRANE PROTEIN-RELATED"/>
    <property type="match status" value="1"/>
</dbReference>
<dbReference type="EMBL" id="JBHTJR010000042">
    <property type="protein sequence ID" value="MFD0992927.1"/>
    <property type="molecule type" value="Genomic_DNA"/>
</dbReference>
<dbReference type="Pfam" id="PF12679">
    <property type="entry name" value="ABC2_membrane_2"/>
    <property type="match status" value="1"/>
</dbReference>
<dbReference type="PANTHER" id="PTHR37305:SF1">
    <property type="entry name" value="MEMBRANE PROTEIN"/>
    <property type="match status" value="1"/>
</dbReference>